<comment type="subcellular location">
    <subcellularLocation>
        <location evidence="1">Cell membrane</location>
        <topology evidence="1">Peripheral membrane protein</topology>
        <orientation evidence="1">Cytoplasmic side</orientation>
    </subcellularLocation>
</comment>
<protein>
    <recommendedName>
        <fullName evidence="3 13">Flagellar biosynthesis protein FlhF</fullName>
    </recommendedName>
</protein>
<feature type="compositionally biased region" description="Polar residues" evidence="14">
    <location>
        <begin position="161"/>
        <end position="173"/>
    </location>
</feature>
<evidence type="ECO:0000313" key="18">
    <source>
        <dbReference type="Proteomes" id="UP000245790"/>
    </source>
</evidence>
<comment type="function">
    <text evidence="12">Necessary for flagellar biosynthesis. May be involved in translocation of the flagellum.</text>
</comment>
<feature type="region of interest" description="Disordered" evidence="14">
    <location>
        <begin position="49"/>
        <end position="112"/>
    </location>
</feature>
<keyword evidence="17" id="KW-0969">Cilium</keyword>
<dbReference type="OrthoDB" id="9778554at2"/>
<dbReference type="Pfam" id="PF00448">
    <property type="entry name" value="SRP54"/>
    <property type="match status" value="1"/>
</dbReference>
<dbReference type="Gene3D" id="3.40.50.300">
    <property type="entry name" value="P-loop containing nucleotide triphosphate hydrolases"/>
    <property type="match status" value="1"/>
</dbReference>
<feature type="domain" description="AAA+ ATPase" evidence="15">
    <location>
        <begin position="285"/>
        <end position="483"/>
    </location>
</feature>
<keyword evidence="11" id="KW-1006">Bacterial flagellum protein export</keyword>
<organism evidence="17 18">
    <name type="scientific">Pleionea mediterranea</name>
    <dbReference type="NCBI Taxonomy" id="523701"/>
    <lineage>
        <taxon>Bacteria</taxon>
        <taxon>Pseudomonadati</taxon>
        <taxon>Pseudomonadota</taxon>
        <taxon>Gammaproteobacteria</taxon>
        <taxon>Oceanospirillales</taxon>
        <taxon>Pleioneaceae</taxon>
        <taxon>Pleionea</taxon>
    </lineage>
</organism>
<dbReference type="SMART" id="SM00962">
    <property type="entry name" value="SRP54"/>
    <property type="match status" value="1"/>
</dbReference>
<reference evidence="17 18" key="1">
    <citation type="submission" date="2018-05" db="EMBL/GenBank/DDBJ databases">
        <title>Genomic Encyclopedia of Type Strains, Phase IV (KMG-IV): sequencing the most valuable type-strain genomes for metagenomic binning, comparative biology and taxonomic classification.</title>
        <authorList>
            <person name="Goeker M."/>
        </authorList>
    </citation>
    <scope>NUCLEOTIDE SEQUENCE [LARGE SCALE GENOMIC DNA]</scope>
    <source>
        <strain evidence="17 18">DSM 25350</strain>
    </source>
</reference>
<keyword evidence="17" id="KW-0282">Flagellum</keyword>
<evidence type="ECO:0000256" key="9">
    <source>
        <dbReference type="ARBA" id="ARBA00023134"/>
    </source>
</evidence>
<keyword evidence="7" id="KW-1005">Bacterial flagellum biogenesis</keyword>
<dbReference type="SMART" id="SM00382">
    <property type="entry name" value="AAA"/>
    <property type="match status" value="1"/>
</dbReference>
<evidence type="ECO:0000256" key="2">
    <source>
        <dbReference type="ARBA" id="ARBA00008531"/>
    </source>
</evidence>
<proteinExistence type="inferred from homology"/>
<dbReference type="InterPro" id="IPR047040">
    <property type="entry name" value="FlhF__GTPase_dom"/>
</dbReference>
<dbReference type="CDD" id="cd17873">
    <property type="entry name" value="FlhF"/>
    <property type="match status" value="1"/>
</dbReference>
<evidence type="ECO:0000256" key="11">
    <source>
        <dbReference type="ARBA" id="ARBA00023225"/>
    </source>
</evidence>
<dbReference type="GO" id="GO:0005525">
    <property type="term" value="F:GTP binding"/>
    <property type="evidence" value="ECO:0007669"/>
    <property type="project" value="UniProtKB-UniRule"/>
</dbReference>
<keyword evidence="17" id="KW-0966">Cell projection</keyword>
<evidence type="ECO:0000256" key="10">
    <source>
        <dbReference type="ARBA" id="ARBA00023136"/>
    </source>
</evidence>
<dbReference type="RefSeq" id="WP_109763936.1">
    <property type="nucleotide sequence ID" value="NZ_QGGU01000008.1"/>
</dbReference>
<evidence type="ECO:0000256" key="3">
    <source>
        <dbReference type="ARBA" id="ARBA00014919"/>
    </source>
</evidence>
<feature type="compositionally biased region" description="Low complexity" evidence="14">
    <location>
        <begin position="58"/>
        <end position="77"/>
    </location>
</feature>
<evidence type="ECO:0000259" key="16">
    <source>
        <dbReference type="SMART" id="SM00962"/>
    </source>
</evidence>
<feature type="region of interest" description="Disordered" evidence="14">
    <location>
        <begin position="148"/>
        <end position="186"/>
    </location>
</feature>
<dbReference type="SUPFAM" id="SSF52540">
    <property type="entry name" value="P-loop containing nucleoside triphosphate hydrolases"/>
    <property type="match status" value="1"/>
</dbReference>
<dbReference type="GO" id="GO:0015031">
    <property type="term" value="P:protein transport"/>
    <property type="evidence" value="ECO:0007669"/>
    <property type="project" value="UniProtKB-KW"/>
</dbReference>
<keyword evidence="8" id="KW-0653">Protein transport</keyword>
<comment type="similarity">
    <text evidence="2">Belongs to the GTP-binding SRP family.</text>
</comment>
<dbReference type="InterPro" id="IPR027417">
    <property type="entry name" value="P-loop_NTPase"/>
</dbReference>
<dbReference type="GO" id="GO:0005047">
    <property type="term" value="F:signal recognition particle binding"/>
    <property type="evidence" value="ECO:0007669"/>
    <property type="project" value="TreeGrafter"/>
</dbReference>
<feature type="compositionally biased region" description="Polar residues" evidence="14">
    <location>
        <begin position="78"/>
        <end position="112"/>
    </location>
</feature>
<dbReference type="GO" id="GO:0005886">
    <property type="term" value="C:plasma membrane"/>
    <property type="evidence" value="ECO:0007669"/>
    <property type="project" value="UniProtKB-SubCell"/>
</dbReference>
<accession>A0A316FLJ0</accession>
<evidence type="ECO:0000256" key="14">
    <source>
        <dbReference type="SAM" id="MobiDB-lite"/>
    </source>
</evidence>
<keyword evidence="4" id="KW-0813">Transport</keyword>
<keyword evidence="6" id="KW-0547">Nucleotide-binding</keyword>
<dbReference type="GO" id="GO:0006614">
    <property type="term" value="P:SRP-dependent cotranslational protein targeting to membrane"/>
    <property type="evidence" value="ECO:0007669"/>
    <property type="project" value="UniProtKB-UniRule"/>
</dbReference>
<keyword evidence="10" id="KW-0472">Membrane</keyword>
<dbReference type="InterPro" id="IPR003593">
    <property type="entry name" value="AAA+_ATPase"/>
</dbReference>
<evidence type="ECO:0000259" key="15">
    <source>
        <dbReference type="SMART" id="SM00382"/>
    </source>
</evidence>
<dbReference type="FunFam" id="3.40.50.300:FF:000695">
    <property type="entry name" value="Flagellar biosynthesis regulator FlhF"/>
    <property type="match status" value="1"/>
</dbReference>
<gene>
    <name evidence="17" type="ORF">C8D97_10842</name>
</gene>
<keyword evidence="18" id="KW-1185">Reference proteome</keyword>
<dbReference type="EMBL" id="QGGU01000008">
    <property type="protein sequence ID" value="PWK49133.1"/>
    <property type="molecule type" value="Genomic_DNA"/>
</dbReference>
<evidence type="ECO:0000256" key="7">
    <source>
        <dbReference type="ARBA" id="ARBA00022795"/>
    </source>
</evidence>
<sequence>MKIRRFFAKDMRTALSQVSAELGSEAAILSSNKVSGGVEVVAATDYEEALEHSRQPLSSTRGSASQTTGQSTEQSTGAAQNQSAHNRLSNNSLSQNPIHNQTSVHQGTAEQHGLNRQSDLYNPLQDDSSAASTLANATTNHLKRFLNKQSAGAKQRVTPEPSYSESEQTNVKSMPQAPIPEQQQSFPNIEWSQEPTLVAMREELNLLRNLLEEQVSQIAWDKQSQASPVKVALTREFKRMGLNESIYNDIFAQCENERDYECAWQKALALLSKKVMVGEDEILTRGGVVAFVGPTGVGKTTTLAKIAAKQVVKHGADSVAMITTDNFRIAAHEQIRTFGRILQVPVRMVDDEQSLRDALNHFADKKLVLIDTAGMSQHDERMNQLMQCLAHDNINIQHYLVLSATSQSSVLKDAIKLFSPLQLSGCMITKLDEAASLGEVISTIIEHQLNVIYTTDGQRVPEDIRVARAHHLVSKMVWLTRNRQQTEQLATGTH</sequence>
<dbReference type="GO" id="GO:0003924">
    <property type="term" value="F:GTPase activity"/>
    <property type="evidence" value="ECO:0007669"/>
    <property type="project" value="UniProtKB-UniRule"/>
</dbReference>
<keyword evidence="5" id="KW-1003">Cell membrane</keyword>
<dbReference type="PANTHER" id="PTHR43134:SF3">
    <property type="entry name" value="FLAGELLAR BIOSYNTHESIS PROTEIN FLHF"/>
    <property type="match status" value="1"/>
</dbReference>
<dbReference type="InterPro" id="IPR000897">
    <property type="entry name" value="SRP54_GTPase_dom"/>
</dbReference>
<evidence type="ECO:0000256" key="1">
    <source>
        <dbReference type="ARBA" id="ARBA00004413"/>
    </source>
</evidence>
<dbReference type="AlphaFoldDB" id="A0A316FLJ0"/>
<comment type="caution">
    <text evidence="17">The sequence shown here is derived from an EMBL/GenBank/DDBJ whole genome shotgun (WGS) entry which is preliminary data.</text>
</comment>
<evidence type="ECO:0000256" key="5">
    <source>
        <dbReference type="ARBA" id="ARBA00022475"/>
    </source>
</evidence>
<feature type="domain" description="SRP54-type proteins GTP-binding" evidence="16">
    <location>
        <begin position="286"/>
        <end position="478"/>
    </location>
</feature>
<dbReference type="PANTHER" id="PTHR43134">
    <property type="entry name" value="SIGNAL RECOGNITION PARTICLE RECEPTOR SUBUNIT ALPHA"/>
    <property type="match status" value="1"/>
</dbReference>
<evidence type="ECO:0000256" key="4">
    <source>
        <dbReference type="ARBA" id="ARBA00022448"/>
    </source>
</evidence>
<dbReference type="GO" id="GO:0044781">
    <property type="term" value="P:bacterial-type flagellum organization"/>
    <property type="evidence" value="ECO:0007669"/>
    <property type="project" value="UniProtKB-UniRule"/>
</dbReference>
<dbReference type="Proteomes" id="UP000245790">
    <property type="component" value="Unassembled WGS sequence"/>
</dbReference>
<keyword evidence="9" id="KW-0342">GTP-binding</keyword>
<dbReference type="InterPro" id="IPR020006">
    <property type="entry name" value="FlhF"/>
</dbReference>
<evidence type="ECO:0000256" key="13">
    <source>
        <dbReference type="NCBIfam" id="TIGR03499"/>
    </source>
</evidence>
<evidence type="ECO:0000256" key="6">
    <source>
        <dbReference type="ARBA" id="ARBA00022741"/>
    </source>
</evidence>
<evidence type="ECO:0000256" key="12">
    <source>
        <dbReference type="ARBA" id="ARBA00025337"/>
    </source>
</evidence>
<evidence type="ECO:0000313" key="17">
    <source>
        <dbReference type="EMBL" id="PWK49133.1"/>
    </source>
</evidence>
<dbReference type="Gene3D" id="1.20.120.1380">
    <property type="entry name" value="Flagellar FlhF biosynthesis protein, N domain"/>
    <property type="match status" value="1"/>
</dbReference>
<evidence type="ECO:0000256" key="8">
    <source>
        <dbReference type="ARBA" id="ARBA00022927"/>
    </source>
</evidence>
<dbReference type="NCBIfam" id="TIGR03499">
    <property type="entry name" value="FlhF"/>
    <property type="match status" value="1"/>
</dbReference>
<name>A0A316FLJ0_9GAMM</name>